<sequence>MHGHLPRLRKVFRRSYQLRPRTIRAFAFAFVGLVILSFVGAEGWSVWQAREDRLDNARLTTMNMTRALVQQANDTIQAADIALVGVVDVLENDGMDAAAKPNFKILLQRTAIRFPALNSVSIYDSQGQGIATSRTVITGRFAIPDREYFRYHVTHRETTAHVGAPVRSVTSGKWILPVSRRINRPDGSFAGIAVATIDVDYFAQYQNSFDIGWNGAILLMMDNGTVIVRRPYDPALIGADLSKGVVYRAFLGNGERGSAVLTGVVDGKKRMYSYQRLPDYPVIVSSALAVDDVLAHWREDKQRTTAIEAVVLAVLCVVGYRLIRLIDEREQAQEELRQAKGALEVMNKSLERLSLQDSLTGLGNRRLFDTALAEEFARAVRGGTPLALLLIDVDYFKRYNDHYGHLAGDVCLRQIGETLMRTGSRPGDVAVRYGGEELAVLLPETDEAGAIAMGERFRIAIHSLELLHAGSPVGIVTVSVGASACVPGLDSSSAESLIQATDKALYVAKESGRNQVRGATHPT</sequence>
<organism evidence="5 6">
    <name type="scientific">Noviherbaspirillum pedocola</name>
    <dbReference type="NCBI Taxonomy" id="2801341"/>
    <lineage>
        <taxon>Bacteria</taxon>
        <taxon>Pseudomonadati</taxon>
        <taxon>Pseudomonadota</taxon>
        <taxon>Betaproteobacteria</taxon>
        <taxon>Burkholderiales</taxon>
        <taxon>Oxalobacteraceae</taxon>
        <taxon>Noviherbaspirillum</taxon>
    </lineage>
</organism>
<accession>A0A934T0N7</accession>
<dbReference type="Gene3D" id="3.30.70.270">
    <property type="match status" value="1"/>
</dbReference>
<dbReference type="InterPro" id="IPR050469">
    <property type="entry name" value="Diguanylate_Cyclase"/>
</dbReference>
<dbReference type="PANTHER" id="PTHR45138:SF9">
    <property type="entry name" value="DIGUANYLATE CYCLASE DGCM-RELATED"/>
    <property type="match status" value="1"/>
</dbReference>
<dbReference type="SMART" id="SM00267">
    <property type="entry name" value="GGDEF"/>
    <property type="match status" value="1"/>
</dbReference>
<dbReference type="Proteomes" id="UP000622890">
    <property type="component" value="Unassembled WGS sequence"/>
</dbReference>
<feature type="domain" description="GGDEF" evidence="4">
    <location>
        <begin position="384"/>
        <end position="521"/>
    </location>
</feature>
<dbReference type="AlphaFoldDB" id="A0A934T0N7"/>
<dbReference type="CDD" id="cd12915">
    <property type="entry name" value="PDC2_DGC_like"/>
    <property type="match status" value="1"/>
</dbReference>
<dbReference type="GO" id="GO:0043709">
    <property type="term" value="P:cell adhesion involved in single-species biofilm formation"/>
    <property type="evidence" value="ECO:0007669"/>
    <property type="project" value="TreeGrafter"/>
</dbReference>
<comment type="caution">
    <text evidence="5">The sequence shown here is derived from an EMBL/GenBank/DDBJ whole genome shotgun (WGS) entry which is preliminary data.</text>
</comment>
<dbReference type="EC" id="2.7.7.65" evidence="1"/>
<dbReference type="SUPFAM" id="SSF55073">
    <property type="entry name" value="Nucleotide cyclase"/>
    <property type="match status" value="1"/>
</dbReference>
<dbReference type="GO" id="GO:0005886">
    <property type="term" value="C:plasma membrane"/>
    <property type="evidence" value="ECO:0007669"/>
    <property type="project" value="TreeGrafter"/>
</dbReference>
<gene>
    <name evidence="5" type="ORF">JJB74_11400</name>
</gene>
<name>A0A934T0N7_9BURK</name>
<evidence type="ECO:0000256" key="3">
    <source>
        <dbReference type="SAM" id="Coils"/>
    </source>
</evidence>
<dbReference type="InterPro" id="IPR054327">
    <property type="entry name" value="His-kinase-like_sensor"/>
</dbReference>
<dbReference type="CDD" id="cd12914">
    <property type="entry name" value="PDC1_DGC_like"/>
    <property type="match status" value="1"/>
</dbReference>
<dbReference type="GO" id="GO:0052621">
    <property type="term" value="F:diguanylate cyclase activity"/>
    <property type="evidence" value="ECO:0007669"/>
    <property type="project" value="UniProtKB-EC"/>
</dbReference>
<dbReference type="Gene3D" id="3.30.450.20">
    <property type="entry name" value="PAS domain"/>
    <property type="match status" value="2"/>
</dbReference>
<dbReference type="Pfam" id="PF22588">
    <property type="entry name" value="dCache_1_like"/>
    <property type="match status" value="1"/>
</dbReference>
<evidence type="ECO:0000259" key="4">
    <source>
        <dbReference type="PROSITE" id="PS50887"/>
    </source>
</evidence>
<keyword evidence="6" id="KW-1185">Reference proteome</keyword>
<dbReference type="PANTHER" id="PTHR45138">
    <property type="entry name" value="REGULATORY COMPONENTS OF SENSORY TRANSDUCTION SYSTEM"/>
    <property type="match status" value="1"/>
</dbReference>
<protein>
    <recommendedName>
        <fullName evidence="1">diguanylate cyclase</fullName>
        <ecNumber evidence="1">2.7.7.65</ecNumber>
    </recommendedName>
</protein>
<dbReference type="Pfam" id="PF00990">
    <property type="entry name" value="GGDEF"/>
    <property type="match status" value="1"/>
</dbReference>
<dbReference type="NCBIfam" id="TIGR00254">
    <property type="entry name" value="GGDEF"/>
    <property type="match status" value="1"/>
</dbReference>
<dbReference type="InterPro" id="IPR029787">
    <property type="entry name" value="Nucleotide_cyclase"/>
</dbReference>
<dbReference type="CDD" id="cd01949">
    <property type="entry name" value="GGDEF"/>
    <property type="match status" value="1"/>
</dbReference>
<feature type="coiled-coil region" evidence="3">
    <location>
        <begin position="322"/>
        <end position="356"/>
    </location>
</feature>
<keyword evidence="3" id="KW-0175">Coiled coil</keyword>
<evidence type="ECO:0000313" key="6">
    <source>
        <dbReference type="Proteomes" id="UP000622890"/>
    </source>
</evidence>
<dbReference type="PROSITE" id="PS50887">
    <property type="entry name" value="GGDEF"/>
    <property type="match status" value="1"/>
</dbReference>
<evidence type="ECO:0000256" key="2">
    <source>
        <dbReference type="ARBA" id="ARBA00034247"/>
    </source>
</evidence>
<dbReference type="GO" id="GO:1902201">
    <property type="term" value="P:negative regulation of bacterial-type flagellum-dependent cell motility"/>
    <property type="evidence" value="ECO:0007669"/>
    <property type="project" value="TreeGrafter"/>
</dbReference>
<dbReference type="InterPro" id="IPR043128">
    <property type="entry name" value="Rev_trsase/Diguanyl_cyclase"/>
</dbReference>
<comment type="catalytic activity">
    <reaction evidence="2">
        <text>2 GTP = 3',3'-c-di-GMP + 2 diphosphate</text>
        <dbReference type="Rhea" id="RHEA:24898"/>
        <dbReference type="ChEBI" id="CHEBI:33019"/>
        <dbReference type="ChEBI" id="CHEBI:37565"/>
        <dbReference type="ChEBI" id="CHEBI:58805"/>
        <dbReference type="EC" id="2.7.7.65"/>
    </reaction>
</comment>
<dbReference type="FunFam" id="3.30.70.270:FF:000001">
    <property type="entry name" value="Diguanylate cyclase domain protein"/>
    <property type="match status" value="1"/>
</dbReference>
<evidence type="ECO:0000256" key="1">
    <source>
        <dbReference type="ARBA" id="ARBA00012528"/>
    </source>
</evidence>
<reference evidence="5" key="1">
    <citation type="submission" date="2021-01" db="EMBL/GenBank/DDBJ databases">
        <title>Genome sequence of strain Noviherbaspirillum sp. DKR-6.</title>
        <authorList>
            <person name="Chaudhary D.K."/>
        </authorList>
    </citation>
    <scope>NUCLEOTIDE SEQUENCE</scope>
    <source>
        <strain evidence="5">DKR-6</strain>
    </source>
</reference>
<dbReference type="EMBL" id="JAEPBG010000004">
    <property type="protein sequence ID" value="MBK4735218.1"/>
    <property type="molecule type" value="Genomic_DNA"/>
</dbReference>
<proteinExistence type="predicted"/>
<evidence type="ECO:0000313" key="5">
    <source>
        <dbReference type="EMBL" id="MBK4735218.1"/>
    </source>
</evidence>
<dbReference type="InterPro" id="IPR000160">
    <property type="entry name" value="GGDEF_dom"/>
</dbReference>